<feature type="region of interest" description="Disordered" evidence="1">
    <location>
        <begin position="370"/>
        <end position="412"/>
    </location>
</feature>
<feature type="compositionally biased region" description="Polar residues" evidence="1">
    <location>
        <begin position="371"/>
        <end position="381"/>
    </location>
</feature>
<feature type="region of interest" description="Disordered" evidence="1">
    <location>
        <begin position="85"/>
        <end position="157"/>
    </location>
</feature>
<dbReference type="Proteomes" id="UP000762676">
    <property type="component" value="Unassembled WGS sequence"/>
</dbReference>
<organism evidence="2 3">
    <name type="scientific">Elysia marginata</name>
    <dbReference type="NCBI Taxonomy" id="1093978"/>
    <lineage>
        <taxon>Eukaryota</taxon>
        <taxon>Metazoa</taxon>
        <taxon>Spiralia</taxon>
        <taxon>Lophotrochozoa</taxon>
        <taxon>Mollusca</taxon>
        <taxon>Gastropoda</taxon>
        <taxon>Heterobranchia</taxon>
        <taxon>Euthyneura</taxon>
        <taxon>Panpulmonata</taxon>
        <taxon>Sacoglossa</taxon>
        <taxon>Placobranchoidea</taxon>
        <taxon>Plakobranchidae</taxon>
        <taxon>Elysia</taxon>
    </lineage>
</organism>
<gene>
    <name evidence="2" type="ORF">ElyMa_004075000</name>
</gene>
<comment type="caution">
    <text evidence="2">The sequence shown here is derived from an EMBL/GenBank/DDBJ whole genome shotgun (WGS) entry which is preliminary data.</text>
</comment>
<evidence type="ECO:0000313" key="3">
    <source>
        <dbReference type="Proteomes" id="UP000762676"/>
    </source>
</evidence>
<feature type="compositionally biased region" description="Polar residues" evidence="1">
    <location>
        <begin position="90"/>
        <end position="115"/>
    </location>
</feature>
<dbReference type="EMBL" id="BMAT01008278">
    <property type="protein sequence ID" value="GFR81595.1"/>
    <property type="molecule type" value="Genomic_DNA"/>
</dbReference>
<accession>A0AAV4G9A7</accession>
<evidence type="ECO:0000256" key="1">
    <source>
        <dbReference type="SAM" id="MobiDB-lite"/>
    </source>
</evidence>
<proteinExistence type="predicted"/>
<keyword evidence="3" id="KW-1185">Reference proteome</keyword>
<name>A0AAV4G9A7_9GAST</name>
<dbReference type="AlphaFoldDB" id="A0AAV4G9A7"/>
<evidence type="ECO:0000313" key="2">
    <source>
        <dbReference type="EMBL" id="GFR81595.1"/>
    </source>
</evidence>
<feature type="compositionally biased region" description="Polar residues" evidence="1">
    <location>
        <begin position="146"/>
        <end position="157"/>
    </location>
</feature>
<sequence length="463" mass="49739">MECLVDDTANCNLPMMSPRCSSDVSGSGSLQFQPQASPTTACVCPVTNDRINISPTTCSEDNRLANTNNNVTSYSPADHGLDLSFHCDPDNNSSPTSATRPVAVSSISSNLTKTTYAGHRPRSSHSCSCSNQRPNPETAENRPRSHSSPLGTQSNQCRHCVSLSNTGGRYASATPGYRHGPVDRGGGGERLSLESYLIPDPQARVELELRLRAYSRAAGQEHSTDHDTDGSDHADMYGCFSAPGYSPSPSSSHCTRQSQQFIPLNLNLCQDDYDCHRLDNSLSNEGVTDTKSSPAVPSFLVTNVSGDQSVLNLSEATGLSSPTNPVRDASNSFCVCDSDAANFSSDYGFKGSESLAHHKASSVEQAVLKTSPHNSANSGSRRTPGVHPVGRHRESPLPQGATPGRRNNAKGSQGLWSRHEMLAQLHCQPVEDSEREEFEDTLTDDVISSLGFHNYSIHEILGK</sequence>
<reference evidence="2 3" key="1">
    <citation type="journal article" date="2021" name="Elife">
        <title>Chloroplast acquisition without the gene transfer in kleptoplastic sea slugs, Plakobranchus ocellatus.</title>
        <authorList>
            <person name="Maeda T."/>
            <person name="Takahashi S."/>
            <person name="Yoshida T."/>
            <person name="Shimamura S."/>
            <person name="Takaki Y."/>
            <person name="Nagai Y."/>
            <person name="Toyoda A."/>
            <person name="Suzuki Y."/>
            <person name="Arimoto A."/>
            <person name="Ishii H."/>
            <person name="Satoh N."/>
            <person name="Nishiyama T."/>
            <person name="Hasebe M."/>
            <person name="Maruyama T."/>
            <person name="Minagawa J."/>
            <person name="Obokata J."/>
            <person name="Shigenobu S."/>
        </authorList>
    </citation>
    <scope>NUCLEOTIDE SEQUENCE [LARGE SCALE GENOMIC DNA]</scope>
</reference>
<protein>
    <submittedName>
        <fullName evidence="2">Uncharacterized protein</fullName>
    </submittedName>
</protein>